<dbReference type="AlphaFoldDB" id="A0A6G1H0V8"/>
<protein>
    <submittedName>
        <fullName evidence="1">Uncharacterized protein</fullName>
    </submittedName>
</protein>
<proteinExistence type="predicted"/>
<accession>A0A6G1H0V8</accession>
<gene>
    <name evidence="1" type="ORF">K402DRAFT_85742</name>
</gene>
<dbReference type="Proteomes" id="UP000800041">
    <property type="component" value="Unassembled WGS sequence"/>
</dbReference>
<reference evidence="1" key="1">
    <citation type="journal article" date="2020" name="Stud. Mycol.">
        <title>101 Dothideomycetes genomes: a test case for predicting lifestyles and emergence of pathogens.</title>
        <authorList>
            <person name="Haridas S."/>
            <person name="Albert R."/>
            <person name="Binder M."/>
            <person name="Bloem J."/>
            <person name="Labutti K."/>
            <person name="Salamov A."/>
            <person name="Andreopoulos B."/>
            <person name="Baker S."/>
            <person name="Barry K."/>
            <person name="Bills G."/>
            <person name="Bluhm B."/>
            <person name="Cannon C."/>
            <person name="Castanera R."/>
            <person name="Culley D."/>
            <person name="Daum C."/>
            <person name="Ezra D."/>
            <person name="Gonzalez J."/>
            <person name="Henrissat B."/>
            <person name="Kuo A."/>
            <person name="Liang C."/>
            <person name="Lipzen A."/>
            <person name="Lutzoni F."/>
            <person name="Magnuson J."/>
            <person name="Mondo S."/>
            <person name="Nolan M."/>
            <person name="Ohm R."/>
            <person name="Pangilinan J."/>
            <person name="Park H.-J."/>
            <person name="Ramirez L."/>
            <person name="Alfaro M."/>
            <person name="Sun H."/>
            <person name="Tritt A."/>
            <person name="Yoshinaga Y."/>
            <person name="Zwiers L.-H."/>
            <person name="Turgeon B."/>
            <person name="Goodwin S."/>
            <person name="Spatafora J."/>
            <person name="Crous P."/>
            <person name="Grigoriev I."/>
        </authorList>
    </citation>
    <scope>NUCLEOTIDE SEQUENCE</scope>
    <source>
        <strain evidence="1">CBS 113979</strain>
    </source>
</reference>
<dbReference type="EMBL" id="ML977156">
    <property type="protein sequence ID" value="KAF1986692.1"/>
    <property type="molecule type" value="Genomic_DNA"/>
</dbReference>
<organism evidence="1 2">
    <name type="scientific">Aulographum hederae CBS 113979</name>
    <dbReference type="NCBI Taxonomy" id="1176131"/>
    <lineage>
        <taxon>Eukaryota</taxon>
        <taxon>Fungi</taxon>
        <taxon>Dikarya</taxon>
        <taxon>Ascomycota</taxon>
        <taxon>Pezizomycotina</taxon>
        <taxon>Dothideomycetes</taxon>
        <taxon>Pleosporomycetidae</taxon>
        <taxon>Aulographales</taxon>
        <taxon>Aulographaceae</taxon>
    </lineage>
</organism>
<evidence type="ECO:0000313" key="1">
    <source>
        <dbReference type="EMBL" id="KAF1986692.1"/>
    </source>
</evidence>
<sequence>MFSRVATWEAMIELAYRTWPFSVYSLKIWRRSSNDDCSPLSCDSWLARTIRSRAARIASLGVWCLWSSAVYFFFGWIVVVLSKSLFFVGGNRSGSMPRSGDEIVGIEPSGRRSMSDSGGELGGIGSCEMGSMLVMGEPRLWLWAVLKKWT</sequence>
<name>A0A6G1H0V8_9PEZI</name>
<evidence type="ECO:0000313" key="2">
    <source>
        <dbReference type="Proteomes" id="UP000800041"/>
    </source>
</evidence>
<keyword evidence="2" id="KW-1185">Reference proteome</keyword>